<evidence type="ECO:0000256" key="1">
    <source>
        <dbReference type="ARBA" id="ARBA00004651"/>
    </source>
</evidence>
<comment type="similarity">
    <text evidence="7">Belongs to the glycosyltransferase 87 family.</text>
</comment>
<evidence type="ECO:0000256" key="2">
    <source>
        <dbReference type="ARBA" id="ARBA00022475"/>
    </source>
</evidence>
<feature type="transmembrane region" description="Helical" evidence="9">
    <location>
        <begin position="198"/>
        <end position="218"/>
    </location>
</feature>
<dbReference type="GO" id="GO:0005886">
    <property type="term" value="C:plasma membrane"/>
    <property type="evidence" value="ECO:0007669"/>
    <property type="project" value="UniProtKB-SubCell"/>
</dbReference>
<feature type="transmembrane region" description="Helical" evidence="9">
    <location>
        <begin position="369"/>
        <end position="389"/>
    </location>
</feature>
<comment type="caution">
    <text evidence="10">The sequence shown here is derived from an EMBL/GenBank/DDBJ whole genome shotgun (WGS) entry which is preliminary data.</text>
</comment>
<keyword evidence="3" id="KW-0808">Transferase</keyword>
<evidence type="ECO:0000256" key="3">
    <source>
        <dbReference type="ARBA" id="ARBA00022679"/>
    </source>
</evidence>
<dbReference type="Pfam" id="PF09594">
    <property type="entry name" value="GT87"/>
    <property type="match status" value="1"/>
</dbReference>
<evidence type="ECO:0008006" key="12">
    <source>
        <dbReference type="Google" id="ProtNLM"/>
    </source>
</evidence>
<dbReference type="InterPro" id="IPR018584">
    <property type="entry name" value="GT87"/>
</dbReference>
<feature type="compositionally biased region" description="Low complexity" evidence="8">
    <location>
        <begin position="266"/>
        <end position="278"/>
    </location>
</feature>
<feature type="compositionally biased region" description="Polar residues" evidence="8">
    <location>
        <begin position="281"/>
        <end position="295"/>
    </location>
</feature>
<dbReference type="EMBL" id="BNJK01000002">
    <property type="protein sequence ID" value="GHO98435.1"/>
    <property type="molecule type" value="Genomic_DNA"/>
</dbReference>
<accession>A0A8J3ITU6</accession>
<feature type="transmembrane region" description="Helical" evidence="9">
    <location>
        <begin position="396"/>
        <end position="416"/>
    </location>
</feature>
<evidence type="ECO:0000256" key="9">
    <source>
        <dbReference type="SAM" id="Phobius"/>
    </source>
</evidence>
<evidence type="ECO:0000256" key="4">
    <source>
        <dbReference type="ARBA" id="ARBA00022692"/>
    </source>
</evidence>
<protein>
    <recommendedName>
        <fullName evidence="12">Glycosyltransferase RgtA/B/C/D-like domain-containing protein</fullName>
    </recommendedName>
</protein>
<sequence length="490" mass="53348">MSLKTTLSSPVVQILARILLPILFVLALVLRVSLYHIETSDYTFFVSQWYDYIQTHNGFAALRYEFANYNVPYLYLIAILTYLPIPKLIALKSLSVVFDLVLGLFTYLIIGIKYPRSYAAIIGALVVLFAPTIFINSAAWGQCDAIYTAFCLGSLYFLLKDRPAWACVFFGLAFAFKLQAIFFAPIFLIVLLRKKVSLQHLVLIPAIFLLMLLPALIAGRDVGSLLSIYGEQITTGGVGGGVTTSFNGGGGRFAGGNRQGPPPNNGAPGAPNNGGQRAFNRGSNSNQDGIPSNGGQRAFNGGGRPNGGGPRGGMNGDNFSSSALTYNAASFYQWLPDNLPGFWKWIGIALAGLSVGGVGLLVWKSEQPLTKAVLLKVAVTFALVIPFFLPEMHERYFYLADVLSIVYAFYFPRYFYVPVIMQASSLIAYAPYMLNAHVINLGYASFGALLLNIIVIADLVVTLYPRKKKANREVVAETPTSEVSDAISTL</sequence>
<evidence type="ECO:0000313" key="11">
    <source>
        <dbReference type="Proteomes" id="UP000597444"/>
    </source>
</evidence>
<feature type="transmembrane region" description="Helical" evidence="9">
    <location>
        <begin position="342"/>
        <end position="363"/>
    </location>
</feature>
<keyword evidence="5 9" id="KW-1133">Transmembrane helix</keyword>
<feature type="transmembrane region" description="Helical" evidence="9">
    <location>
        <begin position="117"/>
        <end position="133"/>
    </location>
</feature>
<feature type="transmembrane region" description="Helical" evidence="9">
    <location>
        <begin position="12"/>
        <end position="30"/>
    </location>
</feature>
<keyword evidence="4 9" id="KW-0812">Transmembrane</keyword>
<keyword evidence="6 9" id="KW-0472">Membrane</keyword>
<comment type="subcellular location">
    <subcellularLocation>
        <location evidence="1">Cell membrane</location>
        <topology evidence="1">Multi-pass membrane protein</topology>
    </subcellularLocation>
</comment>
<evidence type="ECO:0000256" key="7">
    <source>
        <dbReference type="ARBA" id="ARBA00024033"/>
    </source>
</evidence>
<evidence type="ECO:0000256" key="5">
    <source>
        <dbReference type="ARBA" id="ARBA00022989"/>
    </source>
</evidence>
<reference evidence="10" key="1">
    <citation type="submission" date="2020-10" db="EMBL/GenBank/DDBJ databases">
        <title>Taxonomic study of unclassified bacteria belonging to the class Ktedonobacteria.</title>
        <authorList>
            <person name="Yabe S."/>
            <person name="Wang C.M."/>
            <person name="Zheng Y."/>
            <person name="Sakai Y."/>
            <person name="Cavaletti L."/>
            <person name="Monciardini P."/>
            <person name="Donadio S."/>
        </authorList>
    </citation>
    <scope>NUCLEOTIDE SEQUENCE</scope>
    <source>
        <strain evidence="10">ID150040</strain>
    </source>
</reference>
<dbReference type="GO" id="GO:0016758">
    <property type="term" value="F:hexosyltransferase activity"/>
    <property type="evidence" value="ECO:0007669"/>
    <property type="project" value="InterPro"/>
</dbReference>
<keyword evidence="2" id="KW-1003">Cell membrane</keyword>
<evidence type="ECO:0000256" key="8">
    <source>
        <dbReference type="SAM" id="MobiDB-lite"/>
    </source>
</evidence>
<dbReference type="Proteomes" id="UP000597444">
    <property type="component" value="Unassembled WGS sequence"/>
</dbReference>
<gene>
    <name evidence="10" type="ORF">KSF_084830</name>
</gene>
<feature type="transmembrane region" description="Helical" evidence="9">
    <location>
        <begin position="66"/>
        <end position="83"/>
    </location>
</feature>
<feature type="transmembrane region" description="Helical" evidence="9">
    <location>
        <begin position="441"/>
        <end position="464"/>
    </location>
</feature>
<dbReference type="AlphaFoldDB" id="A0A8J3ITU6"/>
<feature type="transmembrane region" description="Helical" evidence="9">
    <location>
        <begin position="166"/>
        <end position="192"/>
    </location>
</feature>
<keyword evidence="11" id="KW-1185">Reference proteome</keyword>
<name>A0A8J3ITU6_9CHLR</name>
<proteinExistence type="inferred from homology"/>
<feature type="region of interest" description="Disordered" evidence="8">
    <location>
        <begin position="250"/>
        <end position="315"/>
    </location>
</feature>
<evidence type="ECO:0000256" key="6">
    <source>
        <dbReference type="ARBA" id="ARBA00023136"/>
    </source>
</evidence>
<feature type="compositionally biased region" description="Gly residues" evidence="8">
    <location>
        <begin position="300"/>
        <end position="315"/>
    </location>
</feature>
<dbReference type="RefSeq" id="WP_220209187.1">
    <property type="nucleotide sequence ID" value="NZ_BNJK01000002.1"/>
</dbReference>
<evidence type="ECO:0000313" key="10">
    <source>
        <dbReference type="EMBL" id="GHO98435.1"/>
    </source>
</evidence>
<organism evidence="10 11">
    <name type="scientific">Reticulibacter mediterranei</name>
    <dbReference type="NCBI Taxonomy" id="2778369"/>
    <lineage>
        <taxon>Bacteria</taxon>
        <taxon>Bacillati</taxon>
        <taxon>Chloroflexota</taxon>
        <taxon>Ktedonobacteria</taxon>
        <taxon>Ktedonobacterales</taxon>
        <taxon>Reticulibacteraceae</taxon>
        <taxon>Reticulibacter</taxon>
    </lineage>
</organism>
<feature type="transmembrane region" description="Helical" evidence="9">
    <location>
        <begin position="89"/>
        <end position="110"/>
    </location>
</feature>